<dbReference type="NCBIfam" id="TIGR03436">
    <property type="entry name" value="acidobact_VWFA"/>
    <property type="match status" value="1"/>
</dbReference>
<accession>A0A0B6WUK6</accession>
<organism evidence="3 4">
    <name type="scientific">Pyrinomonas methylaliphatogenes</name>
    <dbReference type="NCBI Taxonomy" id="454194"/>
    <lineage>
        <taxon>Bacteria</taxon>
        <taxon>Pseudomonadati</taxon>
        <taxon>Acidobacteriota</taxon>
        <taxon>Blastocatellia</taxon>
        <taxon>Blastocatellales</taxon>
        <taxon>Pyrinomonadaceae</taxon>
        <taxon>Pyrinomonas</taxon>
    </lineage>
</organism>
<sequence precursor="true">MRRPLIALLFVALFAPSLPHFAQEPQKAAPQDQEEERIVTTTAEVALDIVVKDKKGRPVKDLSASDFEIYEDGVRQEVKSFRIVTRSADESGEMTARGERPSAPSARPSPLGLGPAGLSAVAIVFDRLSPDARIRASKAALSYLGNQRETSDYIGVFAIDQTLHVLQPFTRDAQLARQAINAITERSTSTYASSASQMRSLLQQQTSLEANAEASISAATSNAGPGGSTSANSVNGASLAEQMMTAMMIRILDTFERLERDQQGFATTNALLSVVNALGRITGRKAILFFSEGVAIPPNVLAEFRSVISNANRANVSIYTVDAAGLRAESTTAETQREIQSLGLRRINQVSTGREDTSGRPMTLLLERNEDVLRLDPHSGLGELAEATGGLLIGNTNDLNTRLRQIDQDLHTYYVLTYTPKNQNYDGRFRQITVKLNRPGLEVQTRKGYYAINAAIASPVLAYEAPALAALSGMHRTNAFPLHVGGFSFPEPDHPGLVSVLVEVPNNAITYASDLEKKIYRTDFVIVALIKDESLRVVRKLSNQYVLTGPLDKLEEAKRGEILFYREAELPPGRYTISVAAYDALTGRASVESRDVEVPSAGPNQLRLSSLAILKRAERLSAEEQKRANPFHFGEVLVYPNLGEPLSKATTKQLAFFVTAYAPQGTRATPKLILEILQRGRALGRTAIDLPAPDAAGRIQYASALPIEKLQAGEYELRVTVTDGATKATRAESFIVQ</sequence>
<dbReference type="OrthoDB" id="127351at2"/>
<feature type="chain" id="PRO_5002125374" evidence="2">
    <location>
        <begin position="23"/>
        <end position="737"/>
    </location>
</feature>
<evidence type="ECO:0000256" key="1">
    <source>
        <dbReference type="SAM" id="MobiDB-lite"/>
    </source>
</evidence>
<protein>
    <submittedName>
        <fullName evidence="3">von Willebrand factor type A domain</fullName>
    </submittedName>
</protein>
<reference evidence="3 4" key="2">
    <citation type="submission" date="2015-01" db="EMBL/GenBank/DDBJ databases">
        <title>Complete genome sequence of Pyrinomonas methylaliphatogenes type strain K22T.</title>
        <authorList>
            <person name="Lee K.C.Y."/>
            <person name="Power J.F."/>
            <person name="Dunfield P.F."/>
            <person name="Morgan X.C."/>
            <person name="Huttenhower C."/>
            <person name="Stott M.B."/>
        </authorList>
    </citation>
    <scope>NUCLEOTIDE SEQUENCE [LARGE SCALE GENOMIC DNA]</scope>
    <source>
        <strain evidence="3 4">K22</strain>
    </source>
</reference>
<dbReference type="STRING" id="454194.PYK22_00375"/>
<feature type="signal peptide" evidence="2">
    <location>
        <begin position="1"/>
        <end position="22"/>
    </location>
</feature>
<feature type="region of interest" description="Disordered" evidence="1">
    <location>
        <begin position="89"/>
        <end position="109"/>
    </location>
</feature>
<dbReference type="Gene3D" id="3.40.50.410">
    <property type="entry name" value="von Willebrand factor, type A domain"/>
    <property type="match status" value="1"/>
</dbReference>
<keyword evidence="2" id="KW-0732">Signal</keyword>
<keyword evidence="4" id="KW-1185">Reference proteome</keyword>
<dbReference type="RefSeq" id="WP_041973826.1">
    <property type="nucleotide sequence ID" value="NZ_CBXV010000002.1"/>
</dbReference>
<dbReference type="AlphaFoldDB" id="A0A0B6WUK6"/>
<dbReference type="Proteomes" id="UP000031518">
    <property type="component" value="Unassembled WGS sequence"/>
</dbReference>
<name>A0A0B6WUK6_9BACT</name>
<proteinExistence type="predicted"/>
<gene>
    <name evidence="3" type="ORF">PYK22_00375</name>
</gene>
<dbReference type="InterPro" id="IPR017802">
    <property type="entry name" value="VWFA-rel_acidobac-type"/>
</dbReference>
<evidence type="ECO:0000313" key="3">
    <source>
        <dbReference type="EMBL" id="CDM64382.1"/>
    </source>
</evidence>
<reference evidence="3 4" key="1">
    <citation type="submission" date="2013-12" db="EMBL/GenBank/DDBJ databases">
        <authorList>
            <person name="Stott M."/>
        </authorList>
    </citation>
    <scope>NUCLEOTIDE SEQUENCE [LARGE SCALE GENOMIC DNA]</scope>
    <source>
        <strain evidence="3 4">K22</strain>
    </source>
</reference>
<dbReference type="InterPro" id="IPR036465">
    <property type="entry name" value="vWFA_dom_sf"/>
</dbReference>
<evidence type="ECO:0000256" key="2">
    <source>
        <dbReference type="SAM" id="SignalP"/>
    </source>
</evidence>
<dbReference type="EMBL" id="CBXV010000002">
    <property type="protein sequence ID" value="CDM64382.1"/>
    <property type="molecule type" value="Genomic_DNA"/>
</dbReference>
<evidence type="ECO:0000313" key="4">
    <source>
        <dbReference type="Proteomes" id="UP000031518"/>
    </source>
</evidence>